<protein>
    <submittedName>
        <fullName evidence="5">TetR/AcrR family transcriptional regulator C-terminal domain-containing protein</fullName>
    </submittedName>
</protein>
<sequence length="243" mass="27091">MTDRSATELRLLWRRPGPETRGRRKKHSLDDIVVRAIALADEEGLQSLTIRRLASAMGMSTMNLYTYVPGTGELVDLMIDYLYLHYEPEKARGDWRARLRAVAEDNYRLWSRHPWIATAAPSRPPLGPGVMRKYEHELHAFDGTGLSDPDRDRALSFLLTFVHGAARAAAEAEAVKEDSGLSDEEWWAVNGPLLAETVTPERYPLASRVGQAAAEEQGSAYDPETAFRFGLDRALDGLAGLVE</sequence>
<evidence type="ECO:0000256" key="2">
    <source>
        <dbReference type="ARBA" id="ARBA00023125"/>
    </source>
</evidence>
<evidence type="ECO:0000313" key="5">
    <source>
        <dbReference type="EMBL" id="MFC4337736.1"/>
    </source>
</evidence>
<dbReference type="Pfam" id="PF02909">
    <property type="entry name" value="TetR_C_1"/>
    <property type="match status" value="1"/>
</dbReference>
<keyword evidence="6" id="KW-1185">Reference proteome</keyword>
<dbReference type="EMBL" id="JBHSDK010000058">
    <property type="protein sequence ID" value="MFC4337736.1"/>
    <property type="molecule type" value="Genomic_DNA"/>
</dbReference>
<keyword evidence="2" id="KW-0238">DNA-binding</keyword>
<name>A0ABV8U585_9ACTN</name>
<dbReference type="SUPFAM" id="SSF48498">
    <property type="entry name" value="Tetracyclin repressor-like, C-terminal domain"/>
    <property type="match status" value="1"/>
</dbReference>
<dbReference type="InterPro" id="IPR009057">
    <property type="entry name" value="Homeodomain-like_sf"/>
</dbReference>
<evidence type="ECO:0000256" key="3">
    <source>
        <dbReference type="ARBA" id="ARBA00023163"/>
    </source>
</evidence>
<dbReference type="Proteomes" id="UP001595823">
    <property type="component" value="Unassembled WGS sequence"/>
</dbReference>
<evidence type="ECO:0000259" key="4">
    <source>
        <dbReference type="Pfam" id="PF02909"/>
    </source>
</evidence>
<proteinExistence type="predicted"/>
<accession>A0ABV8U585</accession>
<feature type="domain" description="Tetracycline repressor TetR C-terminal" evidence="4">
    <location>
        <begin position="88"/>
        <end position="239"/>
    </location>
</feature>
<dbReference type="PANTHER" id="PTHR30055">
    <property type="entry name" value="HTH-TYPE TRANSCRIPTIONAL REGULATOR RUTR"/>
    <property type="match status" value="1"/>
</dbReference>
<gene>
    <name evidence="5" type="ORF">ACFPET_21305</name>
</gene>
<dbReference type="InterPro" id="IPR036271">
    <property type="entry name" value="Tet_transcr_reg_TetR-rel_C_sf"/>
</dbReference>
<dbReference type="PANTHER" id="PTHR30055:SF151">
    <property type="entry name" value="TRANSCRIPTIONAL REGULATORY PROTEIN"/>
    <property type="match status" value="1"/>
</dbReference>
<dbReference type="InterPro" id="IPR004111">
    <property type="entry name" value="Repressor_TetR_C"/>
</dbReference>
<dbReference type="Gene3D" id="1.10.357.10">
    <property type="entry name" value="Tetracycline Repressor, domain 2"/>
    <property type="match status" value="1"/>
</dbReference>
<evidence type="ECO:0000313" key="6">
    <source>
        <dbReference type="Proteomes" id="UP001595823"/>
    </source>
</evidence>
<evidence type="ECO:0000256" key="1">
    <source>
        <dbReference type="ARBA" id="ARBA00023015"/>
    </source>
</evidence>
<comment type="caution">
    <text evidence="5">The sequence shown here is derived from an EMBL/GenBank/DDBJ whole genome shotgun (WGS) entry which is preliminary data.</text>
</comment>
<dbReference type="RefSeq" id="WP_380625018.1">
    <property type="nucleotide sequence ID" value="NZ_JBHSDK010000058.1"/>
</dbReference>
<keyword evidence="1" id="KW-0805">Transcription regulation</keyword>
<keyword evidence="3" id="KW-0804">Transcription</keyword>
<organism evidence="5 6">
    <name type="scientific">Salininema proteolyticum</name>
    <dbReference type="NCBI Taxonomy" id="1607685"/>
    <lineage>
        <taxon>Bacteria</taxon>
        <taxon>Bacillati</taxon>
        <taxon>Actinomycetota</taxon>
        <taxon>Actinomycetes</taxon>
        <taxon>Glycomycetales</taxon>
        <taxon>Glycomycetaceae</taxon>
        <taxon>Salininema</taxon>
    </lineage>
</organism>
<reference evidence="6" key="1">
    <citation type="journal article" date="2019" name="Int. J. Syst. Evol. Microbiol.">
        <title>The Global Catalogue of Microorganisms (GCM) 10K type strain sequencing project: providing services to taxonomists for standard genome sequencing and annotation.</title>
        <authorList>
            <consortium name="The Broad Institute Genomics Platform"/>
            <consortium name="The Broad Institute Genome Sequencing Center for Infectious Disease"/>
            <person name="Wu L."/>
            <person name="Ma J."/>
        </authorList>
    </citation>
    <scope>NUCLEOTIDE SEQUENCE [LARGE SCALE GENOMIC DNA]</scope>
    <source>
        <strain evidence="6">IBRC-M 10908</strain>
    </source>
</reference>
<dbReference type="InterPro" id="IPR050109">
    <property type="entry name" value="HTH-type_TetR-like_transc_reg"/>
</dbReference>
<dbReference type="SUPFAM" id="SSF46689">
    <property type="entry name" value="Homeodomain-like"/>
    <property type="match status" value="1"/>
</dbReference>
<dbReference type="Gene3D" id="1.10.10.60">
    <property type="entry name" value="Homeodomain-like"/>
    <property type="match status" value="1"/>
</dbReference>